<proteinExistence type="predicted"/>
<feature type="transmembrane region" description="Helical" evidence="1">
    <location>
        <begin position="12"/>
        <end position="31"/>
    </location>
</feature>
<dbReference type="AlphaFoldDB" id="A0A1D8S526"/>
<sequence length="412" mass="41290">MEVLGIRVVSNPTGAILALGFIAGGVGLGTASGLVPGLHVNTLAILLAALAPQIPAAPHLVGAALLAAGVVHSFLDIVPTLAIGVPDAAMAVSALPGHRLVLGGRGREALRLSALGSGGAILTAVVLGFPVTWLMSRVAPLLIEHLRIVLLAVATLMVLTERSKQAQLGGVLAILASGGLGLLTLDLDPESLLPGGDMLLPLLAGLFGIPVLVLAAKGGGLPPQSGTTLATDRRQLGQWSLVGAVSGAVVAYVPGVSAAVAAVLAFIGLPGEATDRGFIVAISGVNTANTVFALFALIALGAPRTGVLVAFERASLPPNLPLLLVAILIAAAAGLVLVPVLGDRYLDLVGNADSKRLSMGVGLLIAVLTWVFTGPLGVAVLGVSALIGHLPIYFDSRRVHLMGVLFVPLAVG</sequence>
<evidence type="ECO:0000313" key="3">
    <source>
        <dbReference type="EMBL" id="AOW80456.1"/>
    </source>
</evidence>
<dbReference type="Pfam" id="PF01970">
    <property type="entry name" value="TctA"/>
    <property type="match status" value="1"/>
</dbReference>
<feature type="domain" description="DUF112" evidence="2">
    <location>
        <begin position="19"/>
        <end position="402"/>
    </location>
</feature>
<dbReference type="EMBL" id="CP016070">
    <property type="protein sequence ID" value="AOW80456.1"/>
    <property type="molecule type" value="Genomic_DNA"/>
</dbReference>
<dbReference type="PANTHER" id="PTHR42204">
    <property type="entry name" value="INTEGRAL MEMBRANE PROTEIN"/>
    <property type="match status" value="1"/>
</dbReference>
<dbReference type="STRING" id="1873524.HSR6_1352"/>
<dbReference type="Proteomes" id="UP000185608">
    <property type="component" value="Chromosome"/>
</dbReference>
<keyword evidence="1" id="KW-0472">Membrane</keyword>
<reference evidence="3 4" key="1">
    <citation type="submission" date="2016-06" db="EMBL/GenBank/DDBJ databases">
        <title>Discovery of anaerobic lithoheterotrophic haloarchaeon capable of sulfur respiration by hydrogen and formate.</title>
        <authorList>
            <person name="Sorokin D.Y."/>
            <person name="Kublanov I.V."/>
            <person name="Roman P."/>
            <person name="Sinninghe Damste J.S."/>
            <person name="Golyshin P.N."/>
            <person name="Rojo D."/>
            <person name="Ciordia S."/>
            <person name="Mena Md.C."/>
            <person name="Ferrer M."/>
            <person name="Smedile F."/>
            <person name="Messina E."/>
            <person name="La Cono V."/>
            <person name="Yakimov M.M."/>
        </authorList>
    </citation>
    <scope>NUCLEOTIDE SEQUENCE [LARGE SCALE GENOMIC DNA]</scope>
    <source>
        <strain evidence="3 4">HTSR1</strain>
    </source>
</reference>
<keyword evidence="1" id="KW-1133">Transmembrane helix</keyword>
<dbReference type="GeneID" id="29829274"/>
<feature type="transmembrane region" description="Helical" evidence="1">
    <location>
        <begin position="361"/>
        <end position="388"/>
    </location>
</feature>
<feature type="transmembrane region" description="Helical" evidence="1">
    <location>
        <begin position="77"/>
        <end position="97"/>
    </location>
</feature>
<protein>
    <recommendedName>
        <fullName evidence="2">DUF112 domain-containing protein</fullName>
    </recommendedName>
</protein>
<feature type="transmembrane region" description="Helical" evidence="1">
    <location>
        <begin position="279"/>
        <end position="300"/>
    </location>
</feature>
<feature type="transmembrane region" description="Helical" evidence="1">
    <location>
        <begin position="109"/>
        <end position="135"/>
    </location>
</feature>
<evidence type="ECO:0000313" key="4">
    <source>
        <dbReference type="Proteomes" id="UP000185608"/>
    </source>
</evidence>
<dbReference type="PANTHER" id="PTHR42204:SF1">
    <property type="entry name" value="INTEGRAL MEMBRANE PROTEIN"/>
    <property type="match status" value="1"/>
</dbReference>
<feature type="transmembrane region" description="Helical" evidence="1">
    <location>
        <begin position="199"/>
        <end position="220"/>
    </location>
</feature>
<feature type="transmembrane region" description="Helical" evidence="1">
    <location>
        <begin position="166"/>
        <end position="187"/>
    </location>
</feature>
<dbReference type="InterPro" id="IPR002823">
    <property type="entry name" value="DUF112_TM"/>
</dbReference>
<accession>A0A1D8S526</accession>
<organism evidence="3 4">
    <name type="scientific">Halodesulfurarchaeum formicicum</name>
    <dbReference type="NCBI Taxonomy" id="1873524"/>
    <lineage>
        <taxon>Archaea</taxon>
        <taxon>Methanobacteriati</taxon>
        <taxon>Methanobacteriota</taxon>
        <taxon>Stenosarchaea group</taxon>
        <taxon>Halobacteria</taxon>
        <taxon>Halobacteriales</taxon>
        <taxon>Halobacteriaceae</taxon>
        <taxon>Halodesulfurarchaeum</taxon>
    </lineage>
</organism>
<feature type="transmembrane region" description="Helical" evidence="1">
    <location>
        <begin position="241"/>
        <end position="267"/>
    </location>
</feature>
<feature type="transmembrane region" description="Helical" evidence="1">
    <location>
        <begin position="141"/>
        <end position="159"/>
    </location>
</feature>
<keyword evidence="1" id="KW-0812">Transmembrane</keyword>
<evidence type="ECO:0000256" key="1">
    <source>
        <dbReference type="SAM" id="Phobius"/>
    </source>
</evidence>
<gene>
    <name evidence="3" type="ORF">HTSR_1279</name>
</gene>
<name>A0A1D8S526_9EURY</name>
<evidence type="ECO:0000259" key="2">
    <source>
        <dbReference type="Pfam" id="PF01970"/>
    </source>
</evidence>
<dbReference type="KEGG" id="halh:HTSR_1279"/>
<feature type="transmembrane region" description="Helical" evidence="1">
    <location>
        <begin position="320"/>
        <end position="341"/>
    </location>
</feature>
<dbReference type="PATRIC" id="fig|1855411.3.peg.1278"/>
<feature type="transmembrane region" description="Helical" evidence="1">
    <location>
        <begin position="43"/>
        <end position="71"/>
    </location>
</feature>
<dbReference type="RefSeq" id="WP_070365144.1">
    <property type="nucleotide sequence ID" value="NZ_CP016070.1"/>
</dbReference>